<dbReference type="InterPro" id="IPR013022">
    <property type="entry name" value="Xyl_isomerase-like_TIM-brl"/>
</dbReference>
<reference evidence="2" key="1">
    <citation type="submission" date="2021-01" db="EMBL/GenBank/DDBJ databases">
        <title>Modified the classification status of verrucomicrobia.</title>
        <authorList>
            <person name="Feng X."/>
        </authorList>
    </citation>
    <scope>NUCLEOTIDE SEQUENCE</scope>
    <source>
        <strain evidence="2">KCTC 13126</strain>
    </source>
</reference>
<feature type="domain" description="Xylose isomerase-like TIM barrel" evidence="1">
    <location>
        <begin position="31"/>
        <end position="289"/>
    </location>
</feature>
<dbReference type="InterPro" id="IPR050312">
    <property type="entry name" value="IolE/XylAMocC-like"/>
</dbReference>
<dbReference type="Proteomes" id="UP000617628">
    <property type="component" value="Unassembled WGS sequence"/>
</dbReference>
<organism evidence="2 3">
    <name type="scientific">Pelagicoccus mobilis</name>
    <dbReference type="NCBI Taxonomy" id="415221"/>
    <lineage>
        <taxon>Bacteria</taxon>
        <taxon>Pseudomonadati</taxon>
        <taxon>Verrucomicrobiota</taxon>
        <taxon>Opitutia</taxon>
        <taxon>Puniceicoccales</taxon>
        <taxon>Pelagicoccaceae</taxon>
        <taxon>Pelagicoccus</taxon>
    </lineage>
</organism>
<dbReference type="PANTHER" id="PTHR12110:SF21">
    <property type="entry name" value="XYLOSE ISOMERASE-LIKE TIM BARREL DOMAIN-CONTAINING PROTEIN"/>
    <property type="match status" value="1"/>
</dbReference>
<dbReference type="InterPro" id="IPR036237">
    <property type="entry name" value="Xyl_isomerase-like_sf"/>
</dbReference>
<proteinExistence type="predicted"/>
<gene>
    <name evidence="2" type="ORF">JIN87_08350</name>
</gene>
<evidence type="ECO:0000313" key="3">
    <source>
        <dbReference type="Proteomes" id="UP000617628"/>
    </source>
</evidence>
<dbReference type="RefSeq" id="WP_200355092.1">
    <property type="nucleotide sequence ID" value="NZ_JAENIL010000013.1"/>
</dbReference>
<keyword evidence="3" id="KW-1185">Reference proteome</keyword>
<dbReference type="AlphaFoldDB" id="A0A934VQG5"/>
<dbReference type="SUPFAM" id="SSF51658">
    <property type="entry name" value="Xylose isomerase-like"/>
    <property type="match status" value="1"/>
</dbReference>
<comment type="caution">
    <text evidence="2">The sequence shown here is derived from an EMBL/GenBank/DDBJ whole genome shotgun (WGS) entry which is preliminary data.</text>
</comment>
<dbReference type="Pfam" id="PF01261">
    <property type="entry name" value="AP_endonuc_2"/>
    <property type="match status" value="1"/>
</dbReference>
<accession>A0A934VQG5</accession>
<dbReference type="EMBL" id="JAENIL010000013">
    <property type="protein sequence ID" value="MBK1876875.1"/>
    <property type="molecule type" value="Genomic_DNA"/>
</dbReference>
<name>A0A934VQG5_9BACT</name>
<sequence length="301" mass="33906">MSLNKEYDIRIGTLVGQGQRTPEYISQILPHGFESFQINFWQTTGDTDLERLAAETKEVIDGHDVIVSSLGVFGNPLGDTEIDEQTRESWRKCIDAAGDFGADLVCGFAGRVREKPVPDSIDRYVEVFGELSERAKDKGIRIAFENCPMAGTWESGDWNIAFNPAAWDMMFDALPAENIGLEWEPCHQMGQLIDPIAQLRKYVSKVFHVHGKDASLYHEVIREFGVHGPKPHFEHRHPGLGDSNWTDIISELRRGGYKGTIDIEGWHDPIYVGDLEMTGQVHALEHLKRCRGNYVPNPVGF</sequence>
<evidence type="ECO:0000259" key="1">
    <source>
        <dbReference type="Pfam" id="PF01261"/>
    </source>
</evidence>
<protein>
    <submittedName>
        <fullName evidence="2">TIM barrel protein</fullName>
    </submittedName>
</protein>
<dbReference type="Gene3D" id="3.20.20.150">
    <property type="entry name" value="Divalent-metal-dependent TIM barrel enzymes"/>
    <property type="match status" value="1"/>
</dbReference>
<dbReference type="PANTHER" id="PTHR12110">
    <property type="entry name" value="HYDROXYPYRUVATE ISOMERASE"/>
    <property type="match status" value="1"/>
</dbReference>
<evidence type="ECO:0000313" key="2">
    <source>
        <dbReference type="EMBL" id="MBK1876875.1"/>
    </source>
</evidence>